<dbReference type="PANTHER" id="PTHR43446:SF1">
    <property type="entry name" value="BAND 7 DOMAIN-CONTAINING PROTEIN"/>
    <property type="match status" value="1"/>
</dbReference>
<dbReference type="Pfam" id="PF01145">
    <property type="entry name" value="Band_7"/>
    <property type="match status" value="1"/>
</dbReference>
<dbReference type="AlphaFoldDB" id="A0A919CZ76"/>
<reference evidence="4" key="1">
    <citation type="journal article" date="2014" name="Int. J. Syst. Evol. Microbiol.">
        <title>Complete genome sequence of Corynebacterium casei LMG S-19264T (=DSM 44701T), isolated from a smear-ripened cheese.</title>
        <authorList>
            <consortium name="US DOE Joint Genome Institute (JGI-PGF)"/>
            <person name="Walter F."/>
            <person name="Albersmeier A."/>
            <person name="Kalinowski J."/>
            <person name="Ruckert C."/>
        </authorList>
    </citation>
    <scope>NUCLEOTIDE SEQUENCE</scope>
    <source>
        <strain evidence="4">JCM 4654</strain>
    </source>
</reference>
<keyword evidence="2" id="KW-1133">Transmembrane helix</keyword>
<reference evidence="4" key="2">
    <citation type="submission" date="2020-09" db="EMBL/GenBank/DDBJ databases">
        <authorList>
            <person name="Sun Q."/>
            <person name="Ohkuma M."/>
        </authorList>
    </citation>
    <scope>NUCLEOTIDE SEQUENCE</scope>
    <source>
        <strain evidence="4">JCM 4654</strain>
    </source>
</reference>
<dbReference type="Gene3D" id="3.30.479.30">
    <property type="entry name" value="Band 7 domain"/>
    <property type="match status" value="1"/>
</dbReference>
<protein>
    <submittedName>
        <fullName evidence="4">Membrane protein</fullName>
    </submittedName>
</protein>
<keyword evidence="5" id="KW-1185">Reference proteome</keyword>
<name>A0A919CZ76_9ACTN</name>
<accession>A0A919CZ76</accession>
<gene>
    <name evidence="4" type="ORF">GCM10010508_51600</name>
</gene>
<feature type="transmembrane region" description="Helical" evidence="2">
    <location>
        <begin position="94"/>
        <end position="115"/>
    </location>
</feature>
<evidence type="ECO:0000256" key="1">
    <source>
        <dbReference type="SAM" id="MobiDB-lite"/>
    </source>
</evidence>
<keyword evidence="2" id="KW-0472">Membrane</keyword>
<feature type="compositionally biased region" description="Basic and acidic residues" evidence="1">
    <location>
        <begin position="51"/>
        <end position="75"/>
    </location>
</feature>
<dbReference type="SUPFAM" id="SSF117892">
    <property type="entry name" value="Band 7/SPFH domain"/>
    <property type="match status" value="1"/>
</dbReference>
<keyword evidence="2" id="KW-0812">Transmembrane</keyword>
<evidence type="ECO:0000313" key="5">
    <source>
        <dbReference type="Proteomes" id="UP000608955"/>
    </source>
</evidence>
<comment type="caution">
    <text evidence="4">The sequence shown here is derived from an EMBL/GenBank/DDBJ whole genome shotgun (WGS) entry which is preliminary data.</text>
</comment>
<feature type="transmembrane region" description="Helical" evidence="2">
    <location>
        <begin position="127"/>
        <end position="147"/>
    </location>
</feature>
<dbReference type="CDD" id="cd03402">
    <property type="entry name" value="SPFH_like_u2"/>
    <property type="match status" value="1"/>
</dbReference>
<dbReference type="EMBL" id="BMVF01000015">
    <property type="protein sequence ID" value="GHD93696.1"/>
    <property type="molecule type" value="Genomic_DNA"/>
</dbReference>
<feature type="domain" description="Band 7" evidence="3">
    <location>
        <begin position="145"/>
        <end position="309"/>
    </location>
</feature>
<dbReference type="PANTHER" id="PTHR43446">
    <property type="entry name" value="MEMBRANE PROTEIN-RELATED"/>
    <property type="match status" value="1"/>
</dbReference>
<organism evidence="4 5">
    <name type="scientific">Streptomyces naganishii JCM 4654</name>
    <dbReference type="NCBI Taxonomy" id="1306179"/>
    <lineage>
        <taxon>Bacteria</taxon>
        <taxon>Bacillati</taxon>
        <taxon>Actinomycetota</taxon>
        <taxon>Actinomycetes</taxon>
        <taxon>Kitasatosporales</taxon>
        <taxon>Streptomycetaceae</taxon>
        <taxon>Streptomyces</taxon>
    </lineage>
</organism>
<dbReference type="InterPro" id="IPR001107">
    <property type="entry name" value="Band_7"/>
</dbReference>
<sequence>MGTHSTGTDVREGHGVATARKSVITWLDTSYGPHGRDARPGTGGTAMSAHDAPHPRHDSRHDSQQDPHHASHQDSPDVPEMPAPRVREFAARSIGGGLALLLGLLGLLIAVALVAGGSTLTAAGPKAALIVLGVLVGIAALLAMAGLNMVAPGEARVVQLFGRYRGTIREDGLRWVNPFTSRTKISTRVRNHETAVLKVNDAYGNPIELAAVVVWKVNDTAQATFEVDNYLEFVATQTEAAVRHIAIEYPYDAHDEAGLSLRGNAEEITEKLAVELHARVDAAGVRIIESRFTHLAYAPEIASAMLQRQQAGAVVAARRQIVDGAVGMVEAALARIAERDIVELDEERKAAMVSNLMVVLCGDRAPQPVLNTGTLYQ</sequence>
<evidence type="ECO:0000256" key="2">
    <source>
        <dbReference type="SAM" id="Phobius"/>
    </source>
</evidence>
<dbReference type="InterPro" id="IPR036013">
    <property type="entry name" value="Band_7/SPFH_dom_sf"/>
</dbReference>
<dbReference type="SMART" id="SM00244">
    <property type="entry name" value="PHB"/>
    <property type="match status" value="1"/>
</dbReference>
<evidence type="ECO:0000313" key="4">
    <source>
        <dbReference type="EMBL" id="GHD93696.1"/>
    </source>
</evidence>
<proteinExistence type="predicted"/>
<dbReference type="Proteomes" id="UP000608955">
    <property type="component" value="Unassembled WGS sequence"/>
</dbReference>
<evidence type="ECO:0000259" key="3">
    <source>
        <dbReference type="SMART" id="SM00244"/>
    </source>
</evidence>
<feature type="region of interest" description="Disordered" evidence="1">
    <location>
        <begin position="29"/>
        <end position="82"/>
    </location>
</feature>